<gene>
    <name evidence="1" type="ORF">AWB75_06856</name>
</gene>
<dbReference type="InterPro" id="IPR021327">
    <property type="entry name" value="DUF2934"/>
</dbReference>
<sequence length="59" mass="6210">MDVPATEEQIRSLAYGLWEEAGCPEGRAAEFWAQAEKQLGVEVVPSSDAGDDETPAGGS</sequence>
<evidence type="ECO:0008006" key="3">
    <source>
        <dbReference type="Google" id="ProtNLM"/>
    </source>
</evidence>
<dbReference type="Pfam" id="PF11154">
    <property type="entry name" value="DUF2934"/>
    <property type="match status" value="1"/>
</dbReference>
<accession>A0A158DJR7</accession>
<proteinExistence type="predicted"/>
<dbReference type="EMBL" id="FCOF02000075">
    <property type="protein sequence ID" value="SAK94834.1"/>
    <property type="molecule type" value="Genomic_DNA"/>
</dbReference>
<evidence type="ECO:0000313" key="2">
    <source>
        <dbReference type="Proteomes" id="UP000054870"/>
    </source>
</evidence>
<dbReference type="RefSeq" id="WP_061128447.1">
    <property type="nucleotide sequence ID" value="NZ_FCOF02000075.1"/>
</dbReference>
<name>A0A158DJR7_9BURK</name>
<keyword evidence="2" id="KW-1185">Reference proteome</keyword>
<organism evidence="1 2">
    <name type="scientific">Caballeronia catudaia</name>
    <dbReference type="NCBI Taxonomy" id="1777136"/>
    <lineage>
        <taxon>Bacteria</taxon>
        <taxon>Pseudomonadati</taxon>
        <taxon>Pseudomonadota</taxon>
        <taxon>Betaproteobacteria</taxon>
        <taxon>Burkholderiales</taxon>
        <taxon>Burkholderiaceae</taxon>
        <taxon>Caballeronia</taxon>
    </lineage>
</organism>
<dbReference type="Proteomes" id="UP000054870">
    <property type="component" value="Unassembled WGS sequence"/>
</dbReference>
<evidence type="ECO:0000313" key="1">
    <source>
        <dbReference type="EMBL" id="SAK94834.1"/>
    </source>
</evidence>
<dbReference type="AlphaFoldDB" id="A0A158DJR7"/>
<protein>
    <recommendedName>
        <fullName evidence="3">DUF2934 domain-containing protein</fullName>
    </recommendedName>
</protein>
<dbReference type="OrthoDB" id="8909820at2"/>
<comment type="caution">
    <text evidence="1">The sequence shown here is derived from an EMBL/GenBank/DDBJ whole genome shotgun (WGS) entry which is preliminary data.</text>
</comment>
<reference evidence="1" key="1">
    <citation type="submission" date="2016-01" db="EMBL/GenBank/DDBJ databases">
        <authorList>
            <person name="Peeters C."/>
        </authorList>
    </citation>
    <scope>NUCLEOTIDE SEQUENCE [LARGE SCALE GENOMIC DNA]</scope>
    <source>
        <strain evidence="1">LMG 29318</strain>
    </source>
</reference>